<dbReference type="AlphaFoldDB" id="A0A0B6AXA3"/>
<dbReference type="HOGENOM" id="CLU_037632_0_0_9"/>
<evidence type="ECO:0000313" key="2">
    <source>
        <dbReference type="Proteomes" id="UP000031829"/>
    </source>
</evidence>
<dbReference type="RefSeq" id="WP_034654422.1">
    <property type="nucleotide sequence ID" value="NZ_BCVB01000007.1"/>
</dbReference>
<organism evidence="1 2">
    <name type="scientific">Priestia megaterium (strain ATCC 14581 / DSM 32 / CCUG 1817 / JCM 2506 / NBRC 15308 / NCIMB 9376 / NCTC 10342 / NRRL B-14308 / VKM B-512 / Ford 19)</name>
    <name type="common">Bacillus megaterium</name>
    <dbReference type="NCBI Taxonomy" id="1348623"/>
    <lineage>
        <taxon>Bacteria</taxon>
        <taxon>Bacillati</taxon>
        <taxon>Bacillota</taxon>
        <taxon>Bacilli</taxon>
        <taxon>Bacillales</taxon>
        <taxon>Bacillaceae</taxon>
        <taxon>Priestia</taxon>
    </lineage>
</organism>
<gene>
    <name evidence="1" type="ORF">BG04_2953</name>
</gene>
<dbReference type="InterPro" id="IPR002933">
    <property type="entry name" value="Peptidase_M20"/>
</dbReference>
<dbReference type="InterPro" id="IPR012166">
    <property type="entry name" value="Uncharacterised_RocB"/>
</dbReference>
<dbReference type="GeneID" id="93641019"/>
<dbReference type="PANTHER" id="PTHR43808:SF27">
    <property type="entry name" value="PROTEIN ROCB"/>
    <property type="match status" value="1"/>
</dbReference>
<dbReference type="PIRSF" id="PIRSF010386">
    <property type="entry name" value="RocB"/>
    <property type="match status" value="1"/>
</dbReference>
<dbReference type="KEGG" id="bmeg:BG04_2953"/>
<dbReference type="Gene3D" id="3.40.630.10">
    <property type="entry name" value="Zn peptidases"/>
    <property type="match status" value="1"/>
</dbReference>
<accession>A0A0B6AXA3</accession>
<protein>
    <submittedName>
        <fullName evidence="1">Peptidase M20/M25/M40 family protein</fullName>
    </submittedName>
</protein>
<dbReference type="SUPFAM" id="SSF53187">
    <property type="entry name" value="Zn-dependent exopeptidases"/>
    <property type="match status" value="1"/>
</dbReference>
<dbReference type="Pfam" id="PF01546">
    <property type="entry name" value="Peptidase_M20"/>
    <property type="match status" value="1"/>
</dbReference>
<dbReference type="EMBL" id="CP009920">
    <property type="protein sequence ID" value="AJI24514.1"/>
    <property type="molecule type" value="Genomic_DNA"/>
</dbReference>
<dbReference type="GO" id="GO:0016787">
    <property type="term" value="F:hydrolase activity"/>
    <property type="evidence" value="ECO:0007669"/>
    <property type="project" value="InterPro"/>
</dbReference>
<sequence>MYIQLSQLSMEEQVECLTKTLVKIKSINGTSGEVKIADFIKNTLQSFPYFKENPLHVWEQKINGDTLGRKNVFAFIQGSKKNAQTMIYHAHLDTVGIEDFGPLKDIALDPEELQRYFSTHNINEDVQRDARSGEWMFGRGAVDMQSGIAVHLANVLHFTKHPNKLEGNVLFMVNPDEESQHAGIISAVSELNRLKKEKNLSYVAAINTDFITPLYDGDSTRYIYTGAAGKLLPCFYIYGREVHVGDTLAGIDPNLIASEITGSIHNNINLTENIEGELVLPPSCLYQRDNKEAYNVQTAVSSHLYFNYFIYERTAKEVMSQLIGLSIEACEKVEKKLSDYYELFVQRTNLPKRNLSWKVDVVSLEDYLEELDQKGINAQACIERAFEQYAYLELRTRCFKVIEELQKLDPHQSPRVIVFFAPPYLPHNHLKKDESRDQQLLYPLQAAVEKVGKQTGETFQFKKFFPYLADGSFLSLHETDEEIDAFTRNFPGWGIAGAIPFREIRELNIPSINIGVYGKDGHKWTERVYKPYSFGVLPKLIQETTVQMLKSRHACTNHI</sequence>
<dbReference type="Proteomes" id="UP000031829">
    <property type="component" value="Chromosome"/>
</dbReference>
<evidence type="ECO:0000313" key="1">
    <source>
        <dbReference type="EMBL" id="AJI24514.1"/>
    </source>
</evidence>
<name>A0A0B6AXA3_PRIM2</name>
<proteinExistence type="predicted"/>
<dbReference type="PANTHER" id="PTHR43808">
    <property type="entry name" value="ACETYLORNITHINE DEACETYLASE"/>
    <property type="match status" value="1"/>
</dbReference>
<reference evidence="1 2" key="1">
    <citation type="journal article" date="2015" name="Genome Announc.">
        <title>Complete genome sequences for 35 biothreat assay-relevant bacillus species.</title>
        <authorList>
            <person name="Johnson S.L."/>
            <person name="Daligault H.E."/>
            <person name="Davenport K.W."/>
            <person name="Jaissle J."/>
            <person name="Frey K.G."/>
            <person name="Ladner J.T."/>
            <person name="Broomall S.M."/>
            <person name="Bishop-Lilly K.A."/>
            <person name="Bruce D.C."/>
            <person name="Gibbons H.S."/>
            <person name="Coyne S.R."/>
            <person name="Lo C.C."/>
            <person name="Meincke L."/>
            <person name="Munk A.C."/>
            <person name="Koroleva G.I."/>
            <person name="Rosenzweig C.N."/>
            <person name="Palacios G.F."/>
            <person name="Redden C.L."/>
            <person name="Minogue T.D."/>
            <person name="Chain P.S."/>
        </authorList>
    </citation>
    <scope>NUCLEOTIDE SEQUENCE [LARGE SCALE GENOMIC DNA]</scope>
    <source>
        <strain evidence="2">ATCC 14581 / DSM 32 / JCM 2506 / NBRC 15308 / NCIMB 9376 / NCTC 10342 / NRRL B-14308 / VKM B-512</strain>
    </source>
</reference>
<dbReference type="InterPro" id="IPR050072">
    <property type="entry name" value="Peptidase_M20A"/>
</dbReference>